<protein>
    <recommendedName>
        <fullName evidence="3">N-acetyltransferase domain-containing protein</fullName>
    </recommendedName>
</protein>
<evidence type="ECO:0000313" key="2">
    <source>
        <dbReference type="Proteomes" id="UP001525857"/>
    </source>
</evidence>
<evidence type="ECO:0008006" key="3">
    <source>
        <dbReference type="Google" id="ProtNLM"/>
    </source>
</evidence>
<organism evidence="1 2">
    <name type="scientific">Leuconostoc holzapfelii</name>
    <dbReference type="NCBI Taxonomy" id="434464"/>
    <lineage>
        <taxon>Bacteria</taxon>
        <taxon>Bacillati</taxon>
        <taxon>Bacillota</taxon>
        <taxon>Bacilli</taxon>
        <taxon>Lactobacillales</taxon>
        <taxon>Lactobacillaceae</taxon>
        <taxon>Leuconostoc</taxon>
    </lineage>
</organism>
<sequence length="84" mass="10001">MKNEYFKVKQCQNSVRTEVLTLYVGSNNINAINLYQRNGFRVEITQNSFLTSKLINNKKWHFMVWENKKIKIVTTETISGKKHY</sequence>
<evidence type="ECO:0000313" key="1">
    <source>
        <dbReference type="EMBL" id="MCT8389902.1"/>
    </source>
</evidence>
<proteinExistence type="predicted"/>
<comment type="caution">
    <text evidence="1">The sequence shown here is derived from an EMBL/GenBank/DDBJ whole genome shotgun (WGS) entry which is preliminary data.</text>
</comment>
<dbReference type="Gene3D" id="3.40.630.30">
    <property type="match status" value="1"/>
</dbReference>
<keyword evidence="2" id="KW-1185">Reference proteome</keyword>
<dbReference type="InterPro" id="IPR016181">
    <property type="entry name" value="Acyl_CoA_acyltransferase"/>
</dbReference>
<dbReference type="EMBL" id="QVOV01000008">
    <property type="protein sequence ID" value="MCT8389902.1"/>
    <property type="molecule type" value="Genomic_DNA"/>
</dbReference>
<reference evidence="1 2" key="1">
    <citation type="submission" date="2018-08" db="EMBL/GenBank/DDBJ databases">
        <title>Draft genome sequences of Leuconostoc spp. and Weissella spp. with biocontrol potential.</title>
        <authorList>
            <person name="Lo R."/>
            <person name="Ho V.T.T."/>
            <person name="Turner M.S."/>
        </authorList>
    </citation>
    <scope>NUCLEOTIDE SEQUENCE [LARGE SCALE GENOMIC DNA]</scope>
    <source>
        <strain evidence="1 2">733</strain>
    </source>
</reference>
<gene>
    <name evidence="1" type="ORF">D0501_07455</name>
</gene>
<accession>A0ABT2P104</accession>
<dbReference type="SUPFAM" id="SSF55729">
    <property type="entry name" value="Acyl-CoA N-acyltransferases (Nat)"/>
    <property type="match status" value="1"/>
</dbReference>
<dbReference type="Proteomes" id="UP001525857">
    <property type="component" value="Unassembled WGS sequence"/>
</dbReference>
<name>A0ABT2P104_9LACO</name>